<name>L0A5Y9_DEIPD</name>
<dbReference type="GO" id="GO:0008408">
    <property type="term" value="F:3'-5' exonuclease activity"/>
    <property type="evidence" value="ECO:0007669"/>
    <property type="project" value="InterPro"/>
</dbReference>
<dbReference type="InterPro" id="IPR003141">
    <property type="entry name" value="Pol/His_phosphatase_N"/>
</dbReference>
<keyword evidence="10 14" id="KW-0239">DNA-directed DNA polymerase</keyword>
<keyword evidence="6" id="KW-0808">Transferase</keyword>
<evidence type="ECO:0000256" key="5">
    <source>
        <dbReference type="ARBA" id="ARBA00022490"/>
    </source>
</evidence>
<comment type="catalytic activity">
    <reaction evidence="12">
        <text>DNA(n) + a 2'-deoxyribonucleoside 5'-triphosphate = DNA(n+1) + diphosphate</text>
        <dbReference type="Rhea" id="RHEA:22508"/>
        <dbReference type="Rhea" id="RHEA-COMP:17339"/>
        <dbReference type="Rhea" id="RHEA-COMP:17340"/>
        <dbReference type="ChEBI" id="CHEBI:33019"/>
        <dbReference type="ChEBI" id="CHEBI:61560"/>
        <dbReference type="ChEBI" id="CHEBI:173112"/>
        <dbReference type="EC" id="2.7.7.7"/>
    </reaction>
</comment>
<evidence type="ECO:0000313" key="14">
    <source>
        <dbReference type="EMBL" id="AFZ68435.1"/>
    </source>
</evidence>
<dbReference type="GO" id="GO:0006281">
    <property type="term" value="P:DNA repair"/>
    <property type="evidence" value="ECO:0007669"/>
    <property type="project" value="UniProtKB-KW"/>
</dbReference>
<evidence type="ECO:0000256" key="3">
    <source>
        <dbReference type="ARBA" id="ARBA00012417"/>
    </source>
</evidence>
<dbReference type="eggNOG" id="COG0587">
    <property type="taxonomic scope" value="Bacteria"/>
</dbReference>
<dbReference type="InterPro" id="IPR004365">
    <property type="entry name" value="NA-bd_OB_tRNA"/>
</dbReference>
<reference evidence="15" key="1">
    <citation type="submission" date="2012-03" db="EMBL/GenBank/DDBJ databases">
        <title>Complete sequence of chromosome of Deinococcus peraridilitoris DSM 19664.</title>
        <authorList>
            <person name="Lucas S."/>
            <person name="Copeland A."/>
            <person name="Lapidus A."/>
            <person name="Glavina del Rio T."/>
            <person name="Dalin E."/>
            <person name="Tice H."/>
            <person name="Bruce D."/>
            <person name="Goodwin L."/>
            <person name="Pitluck S."/>
            <person name="Peters L."/>
            <person name="Mikhailova N."/>
            <person name="Lu M."/>
            <person name="Kyrpides N."/>
            <person name="Mavromatis K."/>
            <person name="Ivanova N."/>
            <person name="Brettin T."/>
            <person name="Detter J.C."/>
            <person name="Han C."/>
            <person name="Larimer F."/>
            <person name="Land M."/>
            <person name="Hauser L."/>
            <person name="Markowitz V."/>
            <person name="Cheng J.-F."/>
            <person name="Hugenholtz P."/>
            <person name="Woyke T."/>
            <person name="Wu D."/>
            <person name="Pukall R."/>
            <person name="Steenblock K."/>
            <person name="Brambilla E."/>
            <person name="Klenk H.-P."/>
            <person name="Eisen J.A."/>
        </authorList>
    </citation>
    <scope>NUCLEOTIDE SEQUENCE [LARGE SCALE GENOMIC DNA]</scope>
    <source>
        <strain evidence="15">DSM 19664 / LMG 22246 / CIP 109416 / KR-200</strain>
    </source>
</reference>
<evidence type="ECO:0000256" key="1">
    <source>
        <dbReference type="ARBA" id="ARBA00004496"/>
    </source>
</evidence>
<dbReference type="InterPro" id="IPR040982">
    <property type="entry name" value="DNA_pol3_finger"/>
</dbReference>
<accession>L0A5Y9</accession>
<protein>
    <recommendedName>
        <fullName evidence="4">Error-prone DNA polymerase</fullName>
        <ecNumber evidence="3">2.7.7.7</ecNumber>
    </recommendedName>
</protein>
<evidence type="ECO:0000313" key="15">
    <source>
        <dbReference type="Proteomes" id="UP000010467"/>
    </source>
</evidence>
<dbReference type="OrthoDB" id="9803237at2"/>
<dbReference type="RefSeq" id="WP_015236737.1">
    <property type="nucleotide sequence ID" value="NC_019793.1"/>
</dbReference>
<dbReference type="InterPro" id="IPR011708">
    <property type="entry name" value="DNA_pol3_alpha_NTPase_dom"/>
</dbReference>
<sequence>MTPRTSVRRESEGRASRQLTSLLCVHSYFSFGRGVASPRRLVRRAAELGFTALGLMDDASVAGAVELAGSAREAGIQPVFGTTLPVAFKVGRERQVFPLGLIAASRSGYARLNELLTLLGSGQDAVDLDTVLQHGEDLFCLSGPRAGFVTQLLRRRQLQEAQAQLRCLKSVFRDRLFVQLFFDRAPRDRLLAQYLRALAHDLSLPVVAAPEVRLLTADDYPLLDALTCARLGITVTQEHTERPLNAAQHLWTPRDWGRRIPFPEAHANAERLVRECSFELLPKALTPPRAHLPDGLSAFEYLQGRVYEGFVEKYPGEQRREAHERLEEELRVVRHLELEDFFLVAAEITDWCRDHGILAAGRGSAAASVLCYLLGITLIDPLQHGLLFERFLHTGRVQMPDVDIDIGSARRADVIAWVEERFGATTEAMTANRITYRLSSALQDLGRALGLPPEVRDRLTRALGRDYRSLRPHRAREAQEVFDEVLGSAPVKEELLKLLEGMEAGFVRHLAPHSGGVVLSREPLTRYSPLARSSGGIRMLTFDKDDVETLGLIKVDLLGLRMLAALERAREEVLRLTGEWLDFGNLPDDPAVWARIGQGDTLGLFQIESPGQQRLSVQLKPRNMLELAHQVALFRPGPIQSRTVHPYTRRARGLEATPQLSGPLQSILGTTHGVILFQEQILRLAVHYAGMNWTDADRFRKRLGEAEEEAEVSALRERFILGAVRSQGVTPDEAQAVFDECAAFRGFGFAESHAHAFATHAYLSAWVRHHHPAAFLAGVLSEHPGMWPLHSIAHEARRWGVRLLDVDVNRSGVYFRAEDRRSVRLPLCAVENVSEELAREVMMERLSGGPFGSIEDFYGRVNLKRDALEALAKAGAFATFEAQRRRAFYRIRELVSAAPGGTPGLLTLTPDTPPLFELLPAELLYLDHLTKGVSPIGQHFMDLVRGELRAYGCRPLASLQHGEFVRTAGLVIARQKPPTAKGFAFFVLEDGVARLQAMISPALWEAHRQLLRDARVLIVEGTVEQNKHYRGLKVTRLAELPATAPRVRGYEYA</sequence>
<evidence type="ECO:0000256" key="2">
    <source>
        <dbReference type="ARBA" id="ARBA00007391"/>
    </source>
</evidence>
<dbReference type="EC" id="2.7.7.7" evidence="3"/>
<dbReference type="GO" id="GO:0003887">
    <property type="term" value="F:DNA-directed DNA polymerase activity"/>
    <property type="evidence" value="ECO:0007669"/>
    <property type="project" value="UniProtKB-KW"/>
</dbReference>
<proteinExistence type="inferred from homology"/>
<keyword evidence="15" id="KW-1185">Reference proteome</keyword>
<keyword evidence="5" id="KW-0963">Cytoplasm</keyword>
<dbReference type="Gene3D" id="3.20.20.140">
    <property type="entry name" value="Metal-dependent hydrolases"/>
    <property type="match status" value="1"/>
</dbReference>
<gene>
    <name evidence="14" type="ordered locus">Deipe_2983</name>
</gene>
<dbReference type="CDD" id="cd04485">
    <property type="entry name" value="DnaE_OBF"/>
    <property type="match status" value="1"/>
</dbReference>
<evidence type="ECO:0000256" key="10">
    <source>
        <dbReference type="ARBA" id="ARBA00022932"/>
    </source>
</evidence>
<dbReference type="Pfam" id="PF02811">
    <property type="entry name" value="PHP"/>
    <property type="match status" value="1"/>
</dbReference>
<dbReference type="Pfam" id="PF01336">
    <property type="entry name" value="tRNA_anti-codon"/>
    <property type="match status" value="1"/>
</dbReference>
<evidence type="ECO:0000256" key="4">
    <source>
        <dbReference type="ARBA" id="ARBA00017273"/>
    </source>
</evidence>
<evidence type="ECO:0000256" key="8">
    <source>
        <dbReference type="ARBA" id="ARBA00022705"/>
    </source>
</evidence>
<dbReference type="Pfam" id="PF14579">
    <property type="entry name" value="HHH_6"/>
    <property type="match status" value="1"/>
</dbReference>
<evidence type="ECO:0000256" key="11">
    <source>
        <dbReference type="ARBA" id="ARBA00023204"/>
    </source>
</evidence>
<evidence type="ECO:0000256" key="9">
    <source>
        <dbReference type="ARBA" id="ARBA00022763"/>
    </source>
</evidence>
<dbReference type="GO" id="GO:0006260">
    <property type="term" value="P:DNA replication"/>
    <property type="evidence" value="ECO:0007669"/>
    <property type="project" value="UniProtKB-KW"/>
</dbReference>
<keyword evidence="9" id="KW-0227">DNA damage</keyword>
<dbReference type="InterPro" id="IPR004805">
    <property type="entry name" value="DnaE2/DnaE/PolC"/>
</dbReference>
<dbReference type="Gene3D" id="1.10.150.870">
    <property type="match status" value="1"/>
</dbReference>
<evidence type="ECO:0000256" key="7">
    <source>
        <dbReference type="ARBA" id="ARBA00022695"/>
    </source>
</evidence>
<comment type="subcellular location">
    <subcellularLocation>
        <location evidence="1">Cytoplasm</location>
    </subcellularLocation>
</comment>
<dbReference type="Proteomes" id="UP000010467">
    <property type="component" value="Chromosome"/>
</dbReference>
<evidence type="ECO:0000256" key="12">
    <source>
        <dbReference type="ARBA" id="ARBA00049244"/>
    </source>
</evidence>
<feature type="domain" description="Polymerase/histidinol phosphatase N-terminal" evidence="13">
    <location>
        <begin position="23"/>
        <end position="88"/>
    </location>
</feature>
<keyword evidence="11" id="KW-0234">DNA repair</keyword>
<dbReference type="AlphaFoldDB" id="L0A5Y9"/>
<dbReference type="KEGG" id="dpd:Deipe_2983"/>
<dbReference type="PANTHER" id="PTHR32294:SF4">
    <property type="entry name" value="ERROR-PRONE DNA POLYMERASE"/>
    <property type="match status" value="1"/>
</dbReference>
<keyword evidence="7" id="KW-0548">Nucleotidyltransferase</keyword>
<dbReference type="EMBL" id="CP003382">
    <property type="protein sequence ID" value="AFZ68435.1"/>
    <property type="molecule type" value="Genomic_DNA"/>
</dbReference>
<dbReference type="PANTHER" id="PTHR32294">
    <property type="entry name" value="DNA POLYMERASE III SUBUNIT ALPHA"/>
    <property type="match status" value="1"/>
</dbReference>
<dbReference type="Pfam" id="PF07733">
    <property type="entry name" value="DNA_pol3_alpha"/>
    <property type="match status" value="1"/>
</dbReference>
<dbReference type="Pfam" id="PF17657">
    <property type="entry name" value="DNA_pol3_finger"/>
    <property type="match status" value="1"/>
</dbReference>
<dbReference type="InterPro" id="IPR029460">
    <property type="entry name" value="DNAPol_HHH"/>
</dbReference>
<organism evidence="14 15">
    <name type="scientific">Deinococcus peraridilitoris (strain DSM 19664 / LMG 22246 / CIP 109416 / KR-200)</name>
    <dbReference type="NCBI Taxonomy" id="937777"/>
    <lineage>
        <taxon>Bacteria</taxon>
        <taxon>Thermotogati</taxon>
        <taxon>Deinococcota</taxon>
        <taxon>Deinococci</taxon>
        <taxon>Deinococcales</taxon>
        <taxon>Deinococcaceae</taxon>
        <taxon>Deinococcus</taxon>
    </lineage>
</organism>
<dbReference type="NCBIfam" id="TIGR00594">
    <property type="entry name" value="polc"/>
    <property type="match status" value="1"/>
</dbReference>
<dbReference type="STRING" id="937777.Deipe_2983"/>
<comment type="similarity">
    <text evidence="2">Belongs to the DNA polymerase type-C family. DnaE2 subfamily.</text>
</comment>
<dbReference type="PATRIC" id="fig|937777.3.peg.3000"/>
<dbReference type="InterPro" id="IPR004013">
    <property type="entry name" value="PHP_dom"/>
</dbReference>
<evidence type="ECO:0000259" key="13">
    <source>
        <dbReference type="SMART" id="SM00481"/>
    </source>
</evidence>
<evidence type="ECO:0000256" key="6">
    <source>
        <dbReference type="ARBA" id="ARBA00022679"/>
    </source>
</evidence>
<keyword evidence="8" id="KW-0235">DNA replication</keyword>
<dbReference type="SMART" id="SM00481">
    <property type="entry name" value="POLIIIAc"/>
    <property type="match status" value="1"/>
</dbReference>
<dbReference type="HOGENOM" id="CLU_001600_4_0_0"/>